<dbReference type="Gene3D" id="3.30.530.20">
    <property type="match status" value="1"/>
</dbReference>
<organism evidence="1 2">
    <name type="scientific">Sphingobium fuliginis (strain ATCC 27551)</name>
    <dbReference type="NCBI Taxonomy" id="336203"/>
    <lineage>
        <taxon>Bacteria</taxon>
        <taxon>Pseudomonadati</taxon>
        <taxon>Pseudomonadota</taxon>
        <taxon>Alphaproteobacteria</taxon>
        <taxon>Sphingomonadales</taxon>
        <taxon>Sphingomonadaceae</taxon>
        <taxon>Sphingobium</taxon>
    </lineage>
</organism>
<keyword evidence="2" id="KW-1185">Reference proteome</keyword>
<gene>
    <name evidence="1" type="ORF">GCM10019071_02950</name>
</gene>
<protein>
    <recommendedName>
        <fullName evidence="3">Polyketide cyclase</fullName>
    </recommendedName>
</protein>
<evidence type="ECO:0008006" key="3">
    <source>
        <dbReference type="Google" id="ProtNLM"/>
    </source>
</evidence>
<sequence length="131" mass="14875">MLPARTYSISINRDWQALYEAIWRPELFPKWASGLAESDLRQEGGKWLADGPEGPISIRFTPHNGYGVMDHFVDTGDGKEIHVPLRVIQNGNGAEVMLTLFRQPGMDDEMFARDAKWITRDLRALKNFVTG</sequence>
<evidence type="ECO:0000313" key="1">
    <source>
        <dbReference type="EMBL" id="GFZ77894.1"/>
    </source>
</evidence>
<name>A0ABQ1EM37_SPHSA</name>
<dbReference type="EMBL" id="BMDU01000001">
    <property type="protein sequence ID" value="GFZ77894.1"/>
    <property type="molecule type" value="Genomic_DNA"/>
</dbReference>
<accession>A0ABQ1EM37</accession>
<reference evidence="2" key="1">
    <citation type="journal article" date="2019" name="Int. J. Syst. Evol. Microbiol.">
        <title>The Global Catalogue of Microorganisms (GCM) 10K type strain sequencing project: providing services to taxonomists for standard genome sequencing and annotation.</title>
        <authorList>
            <consortium name="The Broad Institute Genomics Platform"/>
            <consortium name="The Broad Institute Genome Sequencing Center for Infectious Disease"/>
            <person name="Wu L."/>
            <person name="Ma J."/>
        </authorList>
    </citation>
    <scope>NUCLEOTIDE SEQUENCE [LARGE SCALE GENOMIC DNA]</scope>
    <source>
        <strain evidence="2">CCM 7327</strain>
    </source>
</reference>
<comment type="caution">
    <text evidence="1">The sequence shown here is derived from an EMBL/GenBank/DDBJ whole genome shotgun (WGS) entry which is preliminary data.</text>
</comment>
<dbReference type="InterPro" id="IPR023393">
    <property type="entry name" value="START-like_dom_sf"/>
</dbReference>
<dbReference type="RefSeq" id="WP_130029807.1">
    <property type="nucleotide sequence ID" value="NZ_BMDU01000001.1"/>
</dbReference>
<evidence type="ECO:0000313" key="2">
    <source>
        <dbReference type="Proteomes" id="UP000628109"/>
    </source>
</evidence>
<proteinExistence type="predicted"/>
<dbReference type="SUPFAM" id="SSF55961">
    <property type="entry name" value="Bet v1-like"/>
    <property type="match status" value="1"/>
</dbReference>
<dbReference type="Proteomes" id="UP000628109">
    <property type="component" value="Unassembled WGS sequence"/>
</dbReference>